<dbReference type="EMBL" id="LT828648">
    <property type="protein sequence ID" value="SLM48783.1"/>
    <property type="molecule type" value="Genomic_DNA"/>
</dbReference>
<evidence type="ECO:0000259" key="1">
    <source>
        <dbReference type="Pfam" id="PF07238"/>
    </source>
</evidence>
<proteinExistence type="predicted"/>
<evidence type="ECO:0000313" key="3">
    <source>
        <dbReference type="Proteomes" id="UP000192042"/>
    </source>
</evidence>
<dbReference type="SUPFAM" id="SSF141371">
    <property type="entry name" value="PilZ domain-like"/>
    <property type="match status" value="1"/>
</dbReference>
<accession>A0A1W1I7K0</accession>
<keyword evidence="3" id="KW-1185">Reference proteome</keyword>
<name>A0A1W1I7K0_9BACT</name>
<protein>
    <recommendedName>
        <fullName evidence="1">PilZ domain-containing protein</fullName>
    </recommendedName>
</protein>
<dbReference type="Proteomes" id="UP000192042">
    <property type="component" value="Chromosome I"/>
</dbReference>
<dbReference type="RefSeq" id="WP_172834306.1">
    <property type="nucleotide sequence ID" value="NZ_LT828648.1"/>
</dbReference>
<evidence type="ECO:0000313" key="2">
    <source>
        <dbReference type="EMBL" id="SLM48783.1"/>
    </source>
</evidence>
<dbReference type="KEGG" id="nja:NSJP_2616"/>
<gene>
    <name evidence="2" type="ORF">NSJP_2616</name>
</gene>
<dbReference type="Pfam" id="PF07238">
    <property type="entry name" value="PilZ"/>
    <property type="match status" value="1"/>
</dbReference>
<dbReference type="Gene3D" id="2.40.10.220">
    <property type="entry name" value="predicted glycosyltransferase like domains"/>
    <property type="match status" value="1"/>
</dbReference>
<dbReference type="STRING" id="1325564.NSJP_2616"/>
<dbReference type="GO" id="GO:0035438">
    <property type="term" value="F:cyclic-di-GMP binding"/>
    <property type="evidence" value="ECO:0007669"/>
    <property type="project" value="InterPro"/>
</dbReference>
<organism evidence="2 3">
    <name type="scientific">Nitrospira japonica</name>
    <dbReference type="NCBI Taxonomy" id="1325564"/>
    <lineage>
        <taxon>Bacteria</taxon>
        <taxon>Pseudomonadati</taxon>
        <taxon>Nitrospirota</taxon>
        <taxon>Nitrospiria</taxon>
        <taxon>Nitrospirales</taxon>
        <taxon>Nitrospiraceae</taxon>
        <taxon>Nitrospira</taxon>
    </lineage>
</organism>
<dbReference type="InterPro" id="IPR009875">
    <property type="entry name" value="PilZ_domain"/>
</dbReference>
<dbReference type="AlphaFoldDB" id="A0A1W1I7K0"/>
<reference evidence="2 3" key="1">
    <citation type="submission" date="2017-03" db="EMBL/GenBank/DDBJ databases">
        <authorList>
            <person name="Afonso C.L."/>
            <person name="Miller P.J."/>
            <person name="Scott M.A."/>
            <person name="Spackman E."/>
            <person name="Goraichik I."/>
            <person name="Dimitrov K.M."/>
            <person name="Suarez D.L."/>
            <person name="Swayne D.E."/>
        </authorList>
    </citation>
    <scope>NUCLEOTIDE SEQUENCE [LARGE SCALE GENOMIC DNA]</scope>
    <source>
        <strain evidence="2">Genome sequencing of Nitrospira japonica strain NJ11</strain>
    </source>
</reference>
<sequence>MNDQTREQEEPRLSDVNRFRRHPRVRIAAPFACALSSLKPRHWLRKPTVNLGVVYDLSLRGARVSTRAVMRPGDEVTITLRLPKQIRSADVSSATVRWTRDQFVGLAFTRLSAASYGRLKKYVAIATGAVHV</sequence>
<feature type="domain" description="PilZ" evidence="1">
    <location>
        <begin position="20"/>
        <end position="123"/>
    </location>
</feature>